<dbReference type="AlphaFoldDB" id="A0A934KB53"/>
<dbReference type="Pfam" id="PF13358">
    <property type="entry name" value="DDE_3"/>
    <property type="match status" value="1"/>
</dbReference>
<dbReference type="InterPro" id="IPR036397">
    <property type="entry name" value="RNaseH_sf"/>
</dbReference>
<dbReference type="Gene3D" id="3.30.420.10">
    <property type="entry name" value="Ribonuclease H-like superfamily/Ribonuclease H"/>
    <property type="match status" value="1"/>
</dbReference>
<protein>
    <submittedName>
        <fullName evidence="2">IS630 family transposase</fullName>
    </submittedName>
</protein>
<evidence type="ECO:0000313" key="2">
    <source>
        <dbReference type="EMBL" id="MBJ7601600.1"/>
    </source>
</evidence>
<dbReference type="GO" id="GO:0003676">
    <property type="term" value="F:nucleic acid binding"/>
    <property type="evidence" value="ECO:0007669"/>
    <property type="project" value="InterPro"/>
</dbReference>
<dbReference type="NCBIfam" id="NF033545">
    <property type="entry name" value="transpos_IS630"/>
    <property type="match status" value="1"/>
</dbReference>
<feature type="domain" description="Tc1-like transposase DDE" evidence="1">
    <location>
        <begin position="165"/>
        <end position="312"/>
    </location>
</feature>
<evidence type="ECO:0000313" key="3">
    <source>
        <dbReference type="Proteomes" id="UP000620075"/>
    </source>
</evidence>
<comment type="caution">
    <text evidence="2">The sequence shown here is derived from an EMBL/GenBank/DDBJ whole genome shotgun (WGS) entry which is preliminary data.</text>
</comment>
<gene>
    <name evidence="2" type="ORF">JF888_00125</name>
</gene>
<organism evidence="2 3">
    <name type="scientific">Candidatus Dormiibacter inghamiae</name>
    <dbReference type="NCBI Taxonomy" id="3127013"/>
    <lineage>
        <taxon>Bacteria</taxon>
        <taxon>Bacillati</taxon>
        <taxon>Candidatus Dormiibacterota</taxon>
        <taxon>Candidatus Dormibacteria</taxon>
        <taxon>Candidatus Dormibacterales</taxon>
        <taxon>Candidatus Dormibacteraceae</taxon>
        <taxon>Candidatus Dormiibacter</taxon>
    </lineage>
</organism>
<dbReference type="RefSeq" id="WP_338175959.1">
    <property type="nucleotide sequence ID" value="NZ_JAEKNQ010000001.1"/>
</dbReference>
<dbReference type="SUPFAM" id="SSF46689">
    <property type="entry name" value="Homeodomain-like"/>
    <property type="match status" value="1"/>
</dbReference>
<dbReference type="EMBL" id="JAEKNQ010000001">
    <property type="protein sequence ID" value="MBJ7601600.1"/>
    <property type="molecule type" value="Genomic_DNA"/>
</dbReference>
<dbReference type="InterPro" id="IPR009057">
    <property type="entry name" value="Homeodomain-like_sf"/>
</dbReference>
<dbReference type="InterPro" id="IPR047655">
    <property type="entry name" value="Transpos_IS630-like"/>
</dbReference>
<reference evidence="2 3" key="1">
    <citation type="submission" date="2020-10" db="EMBL/GenBank/DDBJ databases">
        <title>Ca. Dormibacterota MAGs.</title>
        <authorList>
            <person name="Montgomery K."/>
        </authorList>
    </citation>
    <scope>NUCLEOTIDE SEQUENCE [LARGE SCALE GENOMIC DNA]</scope>
    <source>
        <strain evidence="2">SC8811_S16_3</strain>
    </source>
</reference>
<dbReference type="Proteomes" id="UP000620075">
    <property type="component" value="Unassembled WGS sequence"/>
</dbReference>
<dbReference type="Pfam" id="PF13551">
    <property type="entry name" value="HTH_29"/>
    <property type="match status" value="1"/>
</dbReference>
<proteinExistence type="predicted"/>
<name>A0A934KB53_9BACT</name>
<dbReference type="InterPro" id="IPR038717">
    <property type="entry name" value="Tc1-like_DDE_dom"/>
</dbReference>
<sequence>MTGGQRAELERLARSHTAPFREVRQAKALLWATDGVSNAEIARRCASTPKSVRRWRSRYAAEGTAAVGRIRAGRGRPVVLGDDVAEAIVHDTLHTVPEDGSACWSTRSMAARYGIGKDTVARIWQARRIRPWKVETFKLSTDPSFESKLRDVVGLYVNPPAAAAVFCFDEKTQVQAQDRTQPSLPMVPGRAGTTTHDYKRNGALDLFAALNVGSGEVLHDTRRSHTGRDVLAFFRWIDMHVDPDLELHVILDNLSVHKSQPVRDWLAHKKRRRWHLHFTPTSWSWLNLVECWFSVLSRKALTNTSFTSVAELETRIDRWGLPLERQPRALRLDQTRREILDKVARGQATLDRIIKSATHH</sequence>
<accession>A0A934KB53</accession>
<evidence type="ECO:0000259" key="1">
    <source>
        <dbReference type="Pfam" id="PF13358"/>
    </source>
</evidence>